<dbReference type="GO" id="GO:0004515">
    <property type="term" value="F:nicotinate-nucleotide adenylyltransferase activity"/>
    <property type="evidence" value="ECO:0007669"/>
    <property type="project" value="UniProtKB-UniRule"/>
</dbReference>
<keyword evidence="7 11" id="KW-0547">Nucleotide-binding</keyword>
<dbReference type="PANTHER" id="PTHR39321:SF3">
    <property type="entry name" value="PHOSPHOPANTETHEINE ADENYLYLTRANSFERASE"/>
    <property type="match status" value="1"/>
</dbReference>
<comment type="pathway">
    <text evidence="2 11">Cofactor biosynthesis; NAD(+) biosynthesis; deamido-NAD(+) from nicotinate D-ribonucleotide: step 1/1.</text>
</comment>
<dbReference type="NCBIfam" id="TIGR00482">
    <property type="entry name" value="nicotinate (nicotinamide) nucleotide adenylyltransferase"/>
    <property type="match status" value="1"/>
</dbReference>
<comment type="caution">
    <text evidence="13">The sequence shown here is derived from an EMBL/GenBank/DDBJ whole genome shotgun (WGS) entry which is preliminary data.</text>
</comment>
<name>A0A5C8KKE3_9GAMM</name>
<dbReference type="UniPathway" id="UPA00253">
    <property type="reaction ID" value="UER00332"/>
</dbReference>
<evidence type="ECO:0000256" key="4">
    <source>
        <dbReference type="ARBA" id="ARBA00022642"/>
    </source>
</evidence>
<dbReference type="GO" id="GO:0009435">
    <property type="term" value="P:NAD+ biosynthetic process"/>
    <property type="evidence" value="ECO:0007669"/>
    <property type="project" value="UniProtKB-UniRule"/>
</dbReference>
<reference evidence="13 14" key="1">
    <citation type="submission" date="2019-08" db="EMBL/GenBank/DDBJ databases">
        <authorList>
            <person name="Karlyshev A.V."/>
        </authorList>
    </citation>
    <scope>NUCLEOTIDE SEQUENCE [LARGE SCALE GENOMIC DNA]</scope>
    <source>
        <strain evidence="13 14">Alg18-2.2</strain>
    </source>
</reference>
<comment type="similarity">
    <text evidence="3 11">Belongs to the NadD family.</text>
</comment>
<dbReference type="AlphaFoldDB" id="A0A5C8KKE3"/>
<keyword evidence="5 11" id="KW-0808">Transferase</keyword>
<keyword evidence="8 11" id="KW-0067">ATP-binding</keyword>
<organism evidence="13 14">
    <name type="scientific">Alkalisalibacterium limincola</name>
    <dbReference type="NCBI Taxonomy" id="2699169"/>
    <lineage>
        <taxon>Bacteria</taxon>
        <taxon>Pseudomonadati</taxon>
        <taxon>Pseudomonadota</taxon>
        <taxon>Gammaproteobacteria</taxon>
        <taxon>Lysobacterales</taxon>
        <taxon>Lysobacteraceae</taxon>
        <taxon>Alkalisalibacterium</taxon>
    </lineage>
</organism>
<dbReference type="InterPro" id="IPR005248">
    <property type="entry name" value="NadD/NMNAT"/>
</dbReference>
<accession>A0A5C8KKE3</accession>
<evidence type="ECO:0000256" key="9">
    <source>
        <dbReference type="ARBA" id="ARBA00023027"/>
    </source>
</evidence>
<proteinExistence type="inferred from homology"/>
<evidence type="ECO:0000256" key="6">
    <source>
        <dbReference type="ARBA" id="ARBA00022695"/>
    </source>
</evidence>
<gene>
    <name evidence="11 13" type="primary">nadD</name>
    <name evidence="13" type="ORF">FU658_11905</name>
</gene>
<dbReference type="NCBIfam" id="NF000839">
    <property type="entry name" value="PRK00071.1-1"/>
    <property type="match status" value="1"/>
</dbReference>
<dbReference type="EC" id="2.7.7.18" evidence="11"/>
<protein>
    <recommendedName>
        <fullName evidence="11">Probable nicotinate-nucleotide adenylyltransferase</fullName>
        <ecNumber evidence="11">2.7.7.18</ecNumber>
    </recommendedName>
    <alternativeName>
        <fullName evidence="11">Deamido-NAD(+) diphosphorylase</fullName>
    </alternativeName>
    <alternativeName>
        <fullName evidence="11">Deamido-NAD(+) pyrophosphorylase</fullName>
    </alternativeName>
    <alternativeName>
        <fullName evidence="11">Nicotinate mononucleotide adenylyltransferase</fullName>
        <shortName evidence="11">NaMN adenylyltransferase</shortName>
    </alternativeName>
</protein>
<dbReference type="InterPro" id="IPR014729">
    <property type="entry name" value="Rossmann-like_a/b/a_fold"/>
</dbReference>
<dbReference type="Gene3D" id="3.40.50.620">
    <property type="entry name" value="HUPs"/>
    <property type="match status" value="1"/>
</dbReference>
<evidence type="ECO:0000256" key="2">
    <source>
        <dbReference type="ARBA" id="ARBA00005019"/>
    </source>
</evidence>
<dbReference type="Pfam" id="PF01467">
    <property type="entry name" value="CTP_transf_like"/>
    <property type="match status" value="1"/>
</dbReference>
<evidence type="ECO:0000256" key="8">
    <source>
        <dbReference type="ARBA" id="ARBA00022840"/>
    </source>
</evidence>
<dbReference type="HAMAP" id="MF_00244">
    <property type="entry name" value="NaMN_adenylyltr"/>
    <property type="match status" value="1"/>
</dbReference>
<sequence>MGALRIVFGGTFDPVHNGHLAVAREAVRHFHADVHLLPAADPPHRPPPRVDAAQRVAMLELALRGEPRLHLDTRELRRAGPSYSVDSLLELRRELGPNAPLAWLVGEDAFAGLSRWHRWRELLGLAHWIIAQRPDTKGQVREHVADIEATWPAELRAHAGGHWVEDPGQLHQTPSGHLARLQLPPRPESATGVRERIAGGGDWQQWVPSAVAAHIRRHGLYGVAADRQ</sequence>
<dbReference type="RefSeq" id="WP_147892285.1">
    <property type="nucleotide sequence ID" value="NZ_VRTS01000009.1"/>
</dbReference>
<dbReference type="OrthoDB" id="5295945at2"/>
<dbReference type="InterPro" id="IPR004821">
    <property type="entry name" value="Cyt_trans-like"/>
</dbReference>
<keyword evidence="14" id="KW-1185">Reference proteome</keyword>
<dbReference type="EMBL" id="VRTS01000009">
    <property type="protein sequence ID" value="TXK60492.1"/>
    <property type="molecule type" value="Genomic_DNA"/>
</dbReference>
<dbReference type="GO" id="GO:0005524">
    <property type="term" value="F:ATP binding"/>
    <property type="evidence" value="ECO:0007669"/>
    <property type="project" value="UniProtKB-KW"/>
</dbReference>
<evidence type="ECO:0000256" key="1">
    <source>
        <dbReference type="ARBA" id="ARBA00002324"/>
    </source>
</evidence>
<evidence type="ECO:0000256" key="5">
    <source>
        <dbReference type="ARBA" id="ARBA00022679"/>
    </source>
</evidence>
<dbReference type="SUPFAM" id="SSF52374">
    <property type="entry name" value="Nucleotidylyl transferase"/>
    <property type="match status" value="1"/>
</dbReference>
<evidence type="ECO:0000256" key="3">
    <source>
        <dbReference type="ARBA" id="ARBA00009014"/>
    </source>
</evidence>
<evidence type="ECO:0000313" key="14">
    <source>
        <dbReference type="Proteomes" id="UP000321248"/>
    </source>
</evidence>
<evidence type="ECO:0000256" key="10">
    <source>
        <dbReference type="ARBA" id="ARBA00048721"/>
    </source>
</evidence>
<evidence type="ECO:0000313" key="13">
    <source>
        <dbReference type="EMBL" id="TXK60492.1"/>
    </source>
</evidence>
<evidence type="ECO:0000256" key="11">
    <source>
        <dbReference type="HAMAP-Rule" id="MF_00244"/>
    </source>
</evidence>
<feature type="domain" description="Cytidyltransferase-like" evidence="12">
    <location>
        <begin position="7"/>
        <end position="149"/>
    </location>
</feature>
<keyword evidence="6 11" id="KW-0548">Nucleotidyltransferase</keyword>
<comment type="function">
    <text evidence="1 11">Catalyzes the reversible adenylation of nicotinate mononucleotide (NaMN) to nicotinic acid adenine dinucleotide (NaAD).</text>
</comment>
<dbReference type="CDD" id="cd02165">
    <property type="entry name" value="NMNAT"/>
    <property type="match status" value="1"/>
</dbReference>
<keyword evidence="9 11" id="KW-0520">NAD</keyword>
<dbReference type="Proteomes" id="UP000321248">
    <property type="component" value="Unassembled WGS sequence"/>
</dbReference>
<dbReference type="PANTHER" id="PTHR39321">
    <property type="entry name" value="NICOTINATE-NUCLEOTIDE ADENYLYLTRANSFERASE-RELATED"/>
    <property type="match status" value="1"/>
</dbReference>
<dbReference type="NCBIfam" id="TIGR00125">
    <property type="entry name" value="cyt_tran_rel"/>
    <property type="match status" value="1"/>
</dbReference>
<keyword evidence="4 11" id="KW-0662">Pyridine nucleotide biosynthesis</keyword>
<evidence type="ECO:0000259" key="12">
    <source>
        <dbReference type="Pfam" id="PF01467"/>
    </source>
</evidence>
<evidence type="ECO:0000256" key="7">
    <source>
        <dbReference type="ARBA" id="ARBA00022741"/>
    </source>
</evidence>
<comment type="catalytic activity">
    <reaction evidence="10 11">
        <text>nicotinate beta-D-ribonucleotide + ATP + H(+) = deamido-NAD(+) + diphosphate</text>
        <dbReference type="Rhea" id="RHEA:22860"/>
        <dbReference type="ChEBI" id="CHEBI:15378"/>
        <dbReference type="ChEBI" id="CHEBI:30616"/>
        <dbReference type="ChEBI" id="CHEBI:33019"/>
        <dbReference type="ChEBI" id="CHEBI:57502"/>
        <dbReference type="ChEBI" id="CHEBI:58437"/>
        <dbReference type="EC" id="2.7.7.18"/>
    </reaction>
</comment>